<keyword evidence="5" id="KW-0833">Ubl conjugation pathway</keyword>
<evidence type="ECO:0000256" key="5">
    <source>
        <dbReference type="ARBA" id="ARBA00022786"/>
    </source>
</evidence>
<feature type="compositionally biased region" description="Acidic residues" evidence="8">
    <location>
        <begin position="686"/>
        <end position="698"/>
    </location>
</feature>
<dbReference type="SUPFAM" id="SSF54001">
    <property type="entry name" value="Cysteine proteinases"/>
    <property type="match status" value="1"/>
</dbReference>
<dbReference type="AlphaFoldDB" id="A0AAD5PAT0"/>
<feature type="compositionally biased region" description="Low complexity" evidence="8">
    <location>
        <begin position="7"/>
        <end position="34"/>
    </location>
</feature>
<name>A0AAD5PAT0_9FUNG</name>
<feature type="compositionally biased region" description="Polar residues" evidence="8">
    <location>
        <begin position="784"/>
        <end position="795"/>
    </location>
</feature>
<dbReference type="EC" id="3.4.19.12" evidence="3"/>
<protein>
    <recommendedName>
        <fullName evidence="3">ubiquitinyl hydrolase 1</fullName>
        <ecNumber evidence="3">3.4.19.12</ecNumber>
    </recommendedName>
</protein>
<comment type="catalytic activity">
    <reaction evidence="1">
        <text>Thiol-dependent hydrolysis of ester, thioester, amide, peptide and isopeptide bonds formed by the C-terminal Gly of ubiquitin (a 76-residue protein attached to proteins as an intracellular targeting signal).</text>
        <dbReference type="EC" id="3.4.19.12"/>
    </reaction>
</comment>
<reference evidence="10" key="1">
    <citation type="journal article" date="2022" name="IScience">
        <title>Evolution of zygomycete secretomes and the origins of terrestrial fungal ecologies.</title>
        <authorList>
            <person name="Chang Y."/>
            <person name="Wang Y."/>
            <person name="Mondo S."/>
            <person name="Ahrendt S."/>
            <person name="Andreopoulos W."/>
            <person name="Barry K."/>
            <person name="Beard J."/>
            <person name="Benny G.L."/>
            <person name="Blankenship S."/>
            <person name="Bonito G."/>
            <person name="Cuomo C."/>
            <person name="Desiro A."/>
            <person name="Gervers K.A."/>
            <person name="Hundley H."/>
            <person name="Kuo A."/>
            <person name="LaButti K."/>
            <person name="Lang B.F."/>
            <person name="Lipzen A."/>
            <person name="O'Donnell K."/>
            <person name="Pangilinan J."/>
            <person name="Reynolds N."/>
            <person name="Sandor L."/>
            <person name="Smith M.E."/>
            <person name="Tsang A."/>
            <person name="Grigoriev I.V."/>
            <person name="Stajich J.E."/>
            <person name="Spatafora J.W."/>
        </authorList>
    </citation>
    <scope>NUCLEOTIDE SEQUENCE</scope>
    <source>
        <strain evidence="10">RSA 2281</strain>
    </source>
</reference>
<feature type="region of interest" description="Disordered" evidence="8">
    <location>
        <begin position="648"/>
        <end position="810"/>
    </location>
</feature>
<comment type="caution">
    <text evidence="10">The sequence shown here is derived from an EMBL/GenBank/DDBJ whole genome shotgun (WGS) entry which is preliminary data.</text>
</comment>
<dbReference type="PROSITE" id="PS00972">
    <property type="entry name" value="USP_1"/>
    <property type="match status" value="1"/>
</dbReference>
<dbReference type="Pfam" id="PF00443">
    <property type="entry name" value="UCH"/>
    <property type="match status" value="1"/>
</dbReference>
<dbReference type="GO" id="GO:0016579">
    <property type="term" value="P:protein deubiquitination"/>
    <property type="evidence" value="ECO:0007669"/>
    <property type="project" value="InterPro"/>
</dbReference>
<feature type="region of interest" description="Disordered" evidence="8">
    <location>
        <begin position="460"/>
        <end position="509"/>
    </location>
</feature>
<evidence type="ECO:0000256" key="2">
    <source>
        <dbReference type="ARBA" id="ARBA00009085"/>
    </source>
</evidence>
<evidence type="ECO:0000256" key="7">
    <source>
        <dbReference type="ARBA" id="ARBA00022807"/>
    </source>
</evidence>
<dbReference type="CDD" id="cd02674">
    <property type="entry name" value="Peptidase_C19R"/>
    <property type="match status" value="1"/>
</dbReference>
<dbReference type="PANTHER" id="PTHR21646">
    <property type="entry name" value="UBIQUITIN CARBOXYL-TERMINAL HYDROLASE"/>
    <property type="match status" value="1"/>
</dbReference>
<evidence type="ECO:0000313" key="10">
    <source>
        <dbReference type="EMBL" id="KAI9252990.1"/>
    </source>
</evidence>
<feature type="compositionally biased region" description="Low complexity" evidence="8">
    <location>
        <begin position="74"/>
        <end position="84"/>
    </location>
</feature>
<feature type="compositionally biased region" description="Basic and acidic residues" evidence="8">
    <location>
        <begin position="653"/>
        <end position="685"/>
    </location>
</feature>
<evidence type="ECO:0000256" key="1">
    <source>
        <dbReference type="ARBA" id="ARBA00000707"/>
    </source>
</evidence>
<feature type="compositionally biased region" description="Acidic residues" evidence="8">
    <location>
        <begin position="490"/>
        <end position="503"/>
    </location>
</feature>
<proteinExistence type="inferred from homology"/>
<evidence type="ECO:0000256" key="3">
    <source>
        <dbReference type="ARBA" id="ARBA00012759"/>
    </source>
</evidence>
<feature type="domain" description="USP" evidence="9">
    <location>
        <begin position="187"/>
        <end position="1029"/>
    </location>
</feature>
<reference evidence="10" key="2">
    <citation type="submission" date="2023-02" db="EMBL/GenBank/DDBJ databases">
        <authorList>
            <consortium name="DOE Joint Genome Institute"/>
            <person name="Mondo S.J."/>
            <person name="Chang Y."/>
            <person name="Wang Y."/>
            <person name="Ahrendt S."/>
            <person name="Andreopoulos W."/>
            <person name="Barry K."/>
            <person name="Beard J."/>
            <person name="Benny G.L."/>
            <person name="Blankenship S."/>
            <person name="Bonito G."/>
            <person name="Cuomo C."/>
            <person name="Desiro A."/>
            <person name="Gervers K.A."/>
            <person name="Hundley H."/>
            <person name="Kuo A."/>
            <person name="LaButti K."/>
            <person name="Lang B.F."/>
            <person name="Lipzen A."/>
            <person name="O'Donnell K."/>
            <person name="Pangilinan J."/>
            <person name="Reynolds N."/>
            <person name="Sandor L."/>
            <person name="Smith M.W."/>
            <person name="Tsang A."/>
            <person name="Grigoriev I.V."/>
            <person name="Stajich J.E."/>
            <person name="Spatafora J.W."/>
        </authorList>
    </citation>
    <scope>NUCLEOTIDE SEQUENCE</scope>
    <source>
        <strain evidence="10">RSA 2281</strain>
    </source>
</reference>
<dbReference type="EMBL" id="JAIXMP010000027">
    <property type="protein sequence ID" value="KAI9252990.1"/>
    <property type="molecule type" value="Genomic_DNA"/>
</dbReference>
<dbReference type="PANTHER" id="PTHR21646:SF24">
    <property type="entry name" value="UBIQUITIN CARBOXYL-TERMINAL HYDROLASE"/>
    <property type="match status" value="1"/>
</dbReference>
<dbReference type="InterPro" id="IPR018200">
    <property type="entry name" value="USP_CS"/>
</dbReference>
<feature type="compositionally biased region" description="Low complexity" evidence="8">
    <location>
        <begin position="463"/>
        <end position="473"/>
    </location>
</feature>
<dbReference type="InterPro" id="IPR050185">
    <property type="entry name" value="Ub_carboxyl-term_hydrolase"/>
</dbReference>
<dbReference type="InterPro" id="IPR028889">
    <property type="entry name" value="USP"/>
</dbReference>
<evidence type="ECO:0000256" key="8">
    <source>
        <dbReference type="SAM" id="MobiDB-lite"/>
    </source>
</evidence>
<dbReference type="InterPro" id="IPR038765">
    <property type="entry name" value="Papain-like_cys_pep_sf"/>
</dbReference>
<evidence type="ECO:0000256" key="4">
    <source>
        <dbReference type="ARBA" id="ARBA00022670"/>
    </source>
</evidence>
<keyword evidence="11" id="KW-1185">Reference proteome</keyword>
<gene>
    <name evidence="10" type="ORF">BDA99DRAFT_520573</name>
</gene>
<dbReference type="GO" id="GO:0004843">
    <property type="term" value="F:cysteine-type deubiquitinase activity"/>
    <property type="evidence" value="ECO:0007669"/>
    <property type="project" value="UniProtKB-EC"/>
</dbReference>
<dbReference type="PROSITE" id="PS00973">
    <property type="entry name" value="USP_2"/>
    <property type="match status" value="1"/>
</dbReference>
<feature type="compositionally biased region" description="Low complexity" evidence="8">
    <location>
        <begin position="126"/>
        <end position="141"/>
    </location>
</feature>
<organism evidence="10 11">
    <name type="scientific">Phascolomyces articulosus</name>
    <dbReference type="NCBI Taxonomy" id="60185"/>
    <lineage>
        <taxon>Eukaryota</taxon>
        <taxon>Fungi</taxon>
        <taxon>Fungi incertae sedis</taxon>
        <taxon>Mucoromycota</taxon>
        <taxon>Mucoromycotina</taxon>
        <taxon>Mucoromycetes</taxon>
        <taxon>Mucorales</taxon>
        <taxon>Lichtheimiaceae</taxon>
        <taxon>Phascolomyces</taxon>
    </lineage>
</organism>
<evidence type="ECO:0000256" key="6">
    <source>
        <dbReference type="ARBA" id="ARBA00022801"/>
    </source>
</evidence>
<keyword evidence="6" id="KW-0378">Hydrolase</keyword>
<sequence length="1060" mass="118878">MKEQDNTDPTTTTGTKSSSSLLSTTNTTQPSPLTIPADQTETVTSLSLDEEEVEELPGLSAATADDPMGRHSSDSSSVSSASSSTFGGMNNLTTTTTASPSSPPFSSSSTFEDINLNCKKTTTTASSSSSSSRNNDNNSKNNSDEEDNNNKDTIKSTSTALTLSSSSNMDFSSWMNKKSKKYAKGVCGLTNLGNTCFMNSALQCMSNTPQLSKYFLSGKYKDELNRDNPLGMKGEVAEVYGEVIEQLWSGTESSLAPRHFKSTISRFNPTFMGYMQHDSQELLAFLLDGLHEDLNRILKKPYKELPDYDDMPDQEIAEHSWSYHRARNDSIIVDLFQGQFKSRLECNECHKVSVTFDPFMYLSLPVPGQKETKTKVVYVPYDPSQRPQQIIITTKTGAKISDLCEQVAKFNGVEGPSTLLVLEIFSDKIYKVFGKNDPVGSIGSNDTIYVYQLPGPVPELPKSMRNNRSNGRRMNGGGTFTLARGRIWSDDEENDGDESDENEDKQGDSEKNEWIVFPVYCETAPIKEYGRRETFGGPMIVGIRTEEATSLDNIYSLIVQHLERYTSIKLFEEVIDERLQQENALVEEGGDASSKKEQQPIHTTAAVTAAGGRRMAPMNNLFTMKVMEKQNSFGTSGRLFPMNFSTGYSTKYPDLENRVQKEQEQREEYELELQKEKEEKEKEDTDRENEDMNDEDDDEKKKKVKKEENSETAESSEDITATATESESVDKDQVDAYDEDDIVEDAATSFNNTNSIAIRPPSPIKSSFQSSSIGTGYRLDSAPNGKQPSAFGQQQQKKRALSPPPPKQVIRQGEGIVLEWKFKKAEQIFGLASKATASRTALYGSDEPKIDSSGWNDYEERGDPLAPKNKTKKLLTLSDCLDEFVKEELLSKEDLWYCPRCKKRQRASKKFDLWRVPEIVVVHLKRFSHTKTWRDKIDTLIDFPLEGLDLTERVLSIENSKDIPEQDRLIYDLYGVDNHFGGMGGGHYTAYAQNWEDKKWYNYDDSHVSETEPGAVKTSAAYLLFYKRRRPSASTSKENGKEDKENTGKDTTTEITTAEE</sequence>
<accession>A0AAD5PAT0</accession>
<keyword evidence="4" id="KW-0645">Protease</keyword>
<feature type="region of interest" description="Disordered" evidence="8">
    <location>
        <begin position="1"/>
        <end position="153"/>
    </location>
</feature>
<dbReference type="PROSITE" id="PS50235">
    <property type="entry name" value="USP_3"/>
    <property type="match status" value="1"/>
</dbReference>
<feature type="compositionally biased region" description="Basic and acidic residues" evidence="8">
    <location>
        <begin position="1038"/>
        <end position="1052"/>
    </location>
</feature>
<feature type="compositionally biased region" description="Basic and acidic residues" evidence="8">
    <location>
        <begin position="699"/>
        <end position="709"/>
    </location>
</feature>
<dbReference type="InterPro" id="IPR001394">
    <property type="entry name" value="Peptidase_C19_UCH"/>
</dbReference>
<dbReference type="Gene3D" id="3.90.70.10">
    <property type="entry name" value="Cysteine proteinases"/>
    <property type="match status" value="2"/>
</dbReference>
<feature type="compositionally biased region" description="Acidic residues" evidence="8">
    <location>
        <begin position="735"/>
        <end position="744"/>
    </location>
</feature>
<keyword evidence="7" id="KW-0788">Thiol protease</keyword>
<comment type="similarity">
    <text evidence="2">Belongs to the peptidase C19 family.</text>
</comment>
<dbReference type="Proteomes" id="UP001209540">
    <property type="component" value="Unassembled WGS sequence"/>
</dbReference>
<evidence type="ECO:0000259" key="9">
    <source>
        <dbReference type="PROSITE" id="PS50235"/>
    </source>
</evidence>
<dbReference type="GO" id="GO:0006508">
    <property type="term" value="P:proteolysis"/>
    <property type="evidence" value="ECO:0007669"/>
    <property type="project" value="UniProtKB-KW"/>
</dbReference>
<feature type="region of interest" description="Disordered" evidence="8">
    <location>
        <begin position="1031"/>
        <end position="1060"/>
    </location>
</feature>
<evidence type="ECO:0000313" key="11">
    <source>
        <dbReference type="Proteomes" id="UP001209540"/>
    </source>
</evidence>
<feature type="compositionally biased region" description="Low complexity" evidence="8">
    <location>
        <begin position="93"/>
        <end position="111"/>
    </location>
</feature>